<evidence type="ECO:0000313" key="2">
    <source>
        <dbReference type="Proteomes" id="UP000182569"/>
    </source>
</evidence>
<proteinExistence type="predicted"/>
<dbReference type="KEGG" id="ceu:A7L45_01825"/>
<organism evidence="1 2">
    <name type="scientific">Clostridium estertheticum subsp. estertheticum</name>
    <dbReference type="NCBI Taxonomy" id="1552"/>
    <lineage>
        <taxon>Bacteria</taxon>
        <taxon>Bacillati</taxon>
        <taxon>Bacillota</taxon>
        <taxon>Clostridia</taxon>
        <taxon>Eubacteriales</taxon>
        <taxon>Clostridiaceae</taxon>
        <taxon>Clostridium</taxon>
    </lineage>
</organism>
<accession>A0A1J0GC08</accession>
<evidence type="ECO:0008006" key="3">
    <source>
        <dbReference type="Google" id="ProtNLM"/>
    </source>
</evidence>
<gene>
    <name evidence="1" type="ORF">A7L45_01825</name>
</gene>
<dbReference type="EMBL" id="CP015756">
    <property type="protein sequence ID" value="APC38893.1"/>
    <property type="molecule type" value="Genomic_DNA"/>
</dbReference>
<dbReference type="RefSeq" id="WP_071611190.1">
    <property type="nucleotide sequence ID" value="NZ_CP015756.1"/>
</dbReference>
<dbReference type="Proteomes" id="UP000182569">
    <property type="component" value="Chromosome"/>
</dbReference>
<evidence type="ECO:0000313" key="1">
    <source>
        <dbReference type="EMBL" id="APC38893.1"/>
    </source>
</evidence>
<sequence length="149" mass="17149">MDKNLDNMSTAELGNYAKGFLSDILKNLGVNVIDYKHNEANICVKGKADFFKLKVKSIRKPNTGYIKIKKKDIDTQDNSLFIATILFYRDEISKIFLIPVVDLTGDNDLFRDRDYKGKKSTPEWGLNVTEKNMNILNQYELSKMISKLM</sequence>
<dbReference type="AlphaFoldDB" id="A0A1J0GC08"/>
<keyword evidence="2" id="KW-1185">Reference proteome</keyword>
<dbReference type="OrthoDB" id="6997828at2"/>
<reference evidence="2" key="1">
    <citation type="journal article" date="2016" name="Front. Microbiol.">
        <title>Complete Genome Sequence of Clostridium estertheticum DSM 8809, a Microbe Identified in Spoiled Vacuum Packed Beef.</title>
        <authorList>
            <person name="Yu Z."/>
            <person name="Gunn L."/>
            <person name="Brennan E."/>
            <person name="Reid R."/>
            <person name="Wall P.G."/>
            <person name="Gaora O.P."/>
            <person name="Hurley D."/>
            <person name="Bolton D."/>
            <person name="Fanning S."/>
        </authorList>
    </citation>
    <scope>NUCLEOTIDE SEQUENCE [LARGE SCALE GENOMIC DNA]</scope>
    <source>
        <strain evidence="2">DSM 8809</strain>
    </source>
</reference>
<protein>
    <recommendedName>
        <fullName evidence="3">DUF4365 domain-containing protein</fullName>
    </recommendedName>
</protein>
<name>A0A1J0GC08_9CLOT</name>